<dbReference type="Proteomes" id="UP001551584">
    <property type="component" value="Unassembled WGS sequence"/>
</dbReference>
<name>A0ABV3EXD5_9ACTN</name>
<gene>
    <name evidence="2" type="ORF">AB0D95_27070</name>
</gene>
<organism evidence="2 3">
    <name type="scientific">Streptomyces chilikensis</name>
    <dbReference type="NCBI Taxonomy" id="1194079"/>
    <lineage>
        <taxon>Bacteria</taxon>
        <taxon>Bacillati</taxon>
        <taxon>Actinomycetota</taxon>
        <taxon>Actinomycetes</taxon>
        <taxon>Kitasatosporales</taxon>
        <taxon>Streptomycetaceae</taxon>
        <taxon>Streptomyces</taxon>
    </lineage>
</organism>
<feature type="region of interest" description="Disordered" evidence="1">
    <location>
        <begin position="39"/>
        <end position="66"/>
    </location>
</feature>
<protein>
    <submittedName>
        <fullName evidence="2">Uncharacterized protein</fullName>
    </submittedName>
</protein>
<reference evidence="2 3" key="1">
    <citation type="submission" date="2024-06" db="EMBL/GenBank/DDBJ databases">
        <title>The Natural Products Discovery Center: Release of the First 8490 Sequenced Strains for Exploring Actinobacteria Biosynthetic Diversity.</title>
        <authorList>
            <person name="Kalkreuter E."/>
            <person name="Kautsar S.A."/>
            <person name="Yang D."/>
            <person name="Bader C.D."/>
            <person name="Teijaro C.N."/>
            <person name="Fluegel L."/>
            <person name="Davis C.M."/>
            <person name="Simpson J.R."/>
            <person name="Lauterbach L."/>
            <person name="Steele A.D."/>
            <person name="Gui C."/>
            <person name="Meng S."/>
            <person name="Li G."/>
            <person name="Viehrig K."/>
            <person name="Ye F."/>
            <person name="Su P."/>
            <person name="Kiefer A.F."/>
            <person name="Nichols A."/>
            <person name="Cepeda A.J."/>
            <person name="Yan W."/>
            <person name="Fan B."/>
            <person name="Jiang Y."/>
            <person name="Adhikari A."/>
            <person name="Zheng C.-J."/>
            <person name="Schuster L."/>
            <person name="Cowan T.M."/>
            <person name="Smanski M.J."/>
            <person name="Chevrette M.G."/>
            <person name="De Carvalho L.P.S."/>
            <person name="Shen B."/>
        </authorList>
    </citation>
    <scope>NUCLEOTIDE SEQUENCE [LARGE SCALE GENOMIC DNA]</scope>
    <source>
        <strain evidence="2 3">NPDC048117</strain>
    </source>
</reference>
<evidence type="ECO:0000256" key="1">
    <source>
        <dbReference type="SAM" id="MobiDB-lite"/>
    </source>
</evidence>
<dbReference type="RefSeq" id="WP_359276985.1">
    <property type="nucleotide sequence ID" value="NZ_JBEZNA010000090.1"/>
</dbReference>
<evidence type="ECO:0000313" key="3">
    <source>
        <dbReference type="Proteomes" id="UP001551584"/>
    </source>
</evidence>
<accession>A0ABV3EXD5</accession>
<evidence type="ECO:0000313" key="2">
    <source>
        <dbReference type="EMBL" id="MEU9580887.1"/>
    </source>
</evidence>
<keyword evidence="3" id="KW-1185">Reference proteome</keyword>
<proteinExistence type="predicted"/>
<comment type="caution">
    <text evidence="2">The sequence shown here is derived from an EMBL/GenBank/DDBJ whole genome shotgun (WGS) entry which is preliminary data.</text>
</comment>
<sequence length="66" mass="6634">MPRPEGHQALHLLVEVAVTGVQVEVDAGDSSAALPLVSMATATPGSPGGGSRTIQSSPSKRGGRRT</sequence>
<dbReference type="EMBL" id="JBEZNA010000090">
    <property type="protein sequence ID" value="MEU9580887.1"/>
    <property type="molecule type" value="Genomic_DNA"/>
</dbReference>